<keyword evidence="6" id="KW-0489">Methyltransferase</keyword>
<dbReference type="OrthoDB" id="9812532at2"/>
<dbReference type="RefSeq" id="WP_024926966.1">
    <property type="nucleotide sequence ID" value="NZ_MDEO01000018.1"/>
</dbReference>
<dbReference type="GO" id="GO:0046872">
    <property type="term" value="F:metal ion binding"/>
    <property type="evidence" value="ECO:0007669"/>
    <property type="project" value="UniProtKB-KW"/>
</dbReference>
<evidence type="ECO:0000256" key="1">
    <source>
        <dbReference type="ARBA" id="ARBA00001968"/>
    </source>
</evidence>
<dbReference type="Gene3D" id="3.50.30.40">
    <property type="entry name" value="Ribonuclease E inhibitor RraA/RraA-like"/>
    <property type="match status" value="1"/>
</dbReference>
<dbReference type="EMBL" id="MDEO01000018">
    <property type="protein sequence ID" value="OCX25153.1"/>
    <property type="molecule type" value="Genomic_DNA"/>
</dbReference>
<evidence type="ECO:0000256" key="3">
    <source>
        <dbReference type="ARBA" id="ARBA00029596"/>
    </source>
</evidence>
<reference evidence="6 7" key="1">
    <citation type="submission" date="2016-08" db="EMBL/GenBank/DDBJ databases">
        <title>Whole genome sequence of Mesorhizobium sp. strain UASWS1009 isolated from industrial sewage.</title>
        <authorList>
            <person name="Crovadore J."/>
            <person name="Calmin G."/>
            <person name="Chablais R."/>
            <person name="Cochard B."/>
            <person name="Lefort F."/>
        </authorList>
    </citation>
    <scope>NUCLEOTIDE SEQUENCE [LARGE SCALE GENOMIC DNA]</scope>
    <source>
        <strain evidence="6 7">UASWS1009</strain>
    </source>
</reference>
<dbReference type="InterPro" id="IPR036704">
    <property type="entry name" value="RraA/RraA-like_sf"/>
</dbReference>
<comment type="cofactor">
    <cofactor evidence="1">
        <name>a divalent metal cation</name>
        <dbReference type="ChEBI" id="CHEBI:60240"/>
    </cofactor>
</comment>
<evidence type="ECO:0000256" key="5">
    <source>
        <dbReference type="PIRSR" id="PIRSR605493-1"/>
    </source>
</evidence>
<proteinExistence type="predicted"/>
<comment type="cofactor">
    <cofactor evidence="5">
        <name>Mg(2+)</name>
        <dbReference type="ChEBI" id="CHEBI:18420"/>
    </cofactor>
</comment>
<dbReference type="STRING" id="1566387.QV13_00820"/>
<protein>
    <recommendedName>
        <fullName evidence="2">Putative 4-hydroxy-4-methyl-2-oxoglutarate aldolase</fullName>
    </recommendedName>
    <alternativeName>
        <fullName evidence="3">Regulator of ribonuclease activity homolog</fullName>
    </alternativeName>
    <alternativeName>
        <fullName evidence="4">RraA-like protein</fullName>
    </alternativeName>
</protein>
<evidence type="ECO:0000313" key="6">
    <source>
        <dbReference type="EMBL" id="OCX25153.1"/>
    </source>
</evidence>
<dbReference type="InterPro" id="IPR005493">
    <property type="entry name" value="RraA/RraA-like"/>
</dbReference>
<comment type="caution">
    <text evidence="6">The sequence shown here is derived from an EMBL/GenBank/DDBJ whole genome shotgun (WGS) entry which is preliminary data.</text>
</comment>
<evidence type="ECO:0000313" key="7">
    <source>
        <dbReference type="Proteomes" id="UP000094412"/>
    </source>
</evidence>
<evidence type="ECO:0000256" key="2">
    <source>
        <dbReference type="ARBA" id="ARBA00016549"/>
    </source>
</evidence>
<dbReference type="SUPFAM" id="SSF89562">
    <property type="entry name" value="RraA-like"/>
    <property type="match status" value="1"/>
</dbReference>
<dbReference type="Proteomes" id="UP000094412">
    <property type="component" value="Unassembled WGS sequence"/>
</dbReference>
<gene>
    <name evidence="6" type="ORF">QV13_00820</name>
</gene>
<dbReference type="PANTHER" id="PTHR33254">
    <property type="entry name" value="4-HYDROXY-4-METHYL-2-OXOGLUTARATE ALDOLASE 3-RELATED"/>
    <property type="match status" value="1"/>
</dbReference>
<organism evidence="6 7">
    <name type="scientific">Mesorhizobium hungaricum</name>
    <dbReference type="NCBI Taxonomy" id="1566387"/>
    <lineage>
        <taxon>Bacteria</taxon>
        <taxon>Pseudomonadati</taxon>
        <taxon>Pseudomonadota</taxon>
        <taxon>Alphaproteobacteria</taxon>
        <taxon>Hyphomicrobiales</taxon>
        <taxon>Phyllobacteriaceae</taxon>
        <taxon>Mesorhizobium</taxon>
    </lineage>
</organism>
<dbReference type="CDD" id="cd16841">
    <property type="entry name" value="RraA_family"/>
    <property type="match status" value="1"/>
</dbReference>
<dbReference type="GO" id="GO:0008168">
    <property type="term" value="F:methyltransferase activity"/>
    <property type="evidence" value="ECO:0007669"/>
    <property type="project" value="UniProtKB-KW"/>
</dbReference>
<dbReference type="AlphaFoldDB" id="A0A1C2EDX6"/>
<name>A0A1C2EDX6_9HYPH</name>
<keyword evidence="5" id="KW-0479">Metal-binding</keyword>
<keyword evidence="5" id="KW-0460">Magnesium</keyword>
<feature type="binding site" evidence="5">
    <location>
        <position position="116"/>
    </location>
    <ligand>
        <name>Mg(2+)</name>
        <dbReference type="ChEBI" id="CHEBI:18420"/>
    </ligand>
</feature>
<accession>A0A1C2EDX6</accession>
<dbReference type="Pfam" id="PF03737">
    <property type="entry name" value="RraA-like"/>
    <property type="match status" value="1"/>
</dbReference>
<evidence type="ECO:0000256" key="4">
    <source>
        <dbReference type="ARBA" id="ARBA00030169"/>
    </source>
</evidence>
<dbReference type="GO" id="GO:0032259">
    <property type="term" value="P:methylation"/>
    <property type="evidence" value="ECO:0007669"/>
    <property type="project" value="UniProtKB-KW"/>
</dbReference>
<feature type="binding site" evidence="5">
    <location>
        <position position="115"/>
    </location>
    <ligand>
        <name>substrate</name>
    </ligand>
</feature>
<dbReference type="PANTHER" id="PTHR33254:SF4">
    <property type="entry name" value="4-HYDROXY-4-METHYL-2-OXOGLUTARATE ALDOLASE 3-RELATED"/>
    <property type="match status" value="1"/>
</dbReference>
<keyword evidence="7" id="KW-1185">Reference proteome</keyword>
<sequence>MTELRQKLESCYTSVLHDVMRGAGLRNFTLPPRIRALSPEGVLTGPAFTIEGRIDETASAHETLLAWTGLLSKAKPGHIWISQPHNHIIAQMGELSAETLKAKGVLGCVVDGALRDTNFILRLGFPCWGTHNTPRDVVGMWMPTATEVPILIDDVLIRPGDWLHGDRDGMIVIAHERLDEIAEAGVAAMSKESLVRKAILSGMDPQQAYLQHGKF</sequence>
<keyword evidence="6" id="KW-0808">Transferase</keyword>